<dbReference type="EMBL" id="CP001706">
    <property type="protein sequence ID" value="ACV08315.1"/>
    <property type="molecule type" value="Genomic_DNA"/>
</dbReference>
<keyword evidence="1" id="KW-0472">Membrane</keyword>
<gene>
    <name evidence="2" type="ordered locus">Jden_0651</name>
</gene>
<dbReference type="STRING" id="471856.Jden_0651"/>
<dbReference type="eggNOG" id="ENOG5031NC1">
    <property type="taxonomic scope" value="Bacteria"/>
</dbReference>
<evidence type="ECO:0000256" key="1">
    <source>
        <dbReference type="SAM" id="Phobius"/>
    </source>
</evidence>
<keyword evidence="3" id="KW-1185">Reference proteome</keyword>
<dbReference type="Proteomes" id="UP000000628">
    <property type="component" value="Chromosome"/>
</dbReference>
<proteinExistence type="predicted"/>
<organism evidence="2 3">
    <name type="scientific">Jonesia denitrificans (strain ATCC 14870 / DSM 20603 / BCRC 15368 / CIP 55.134 / JCM 11481 / NBRC 15587 / NCTC 10816 / Prevot 55134)</name>
    <name type="common">Listeria denitrificans</name>
    <dbReference type="NCBI Taxonomy" id="471856"/>
    <lineage>
        <taxon>Bacteria</taxon>
        <taxon>Bacillati</taxon>
        <taxon>Actinomycetota</taxon>
        <taxon>Actinomycetes</taxon>
        <taxon>Micrococcales</taxon>
        <taxon>Jonesiaceae</taxon>
        <taxon>Jonesia</taxon>
    </lineage>
</organism>
<keyword evidence="1" id="KW-0812">Transmembrane</keyword>
<dbReference type="OrthoDB" id="5243687at2"/>
<feature type="transmembrane region" description="Helical" evidence="1">
    <location>
        <begin position="15"/>
        <end position="38"/>
    </location>
</feature>
<evidence type="ECO:0008006" key="4">
    <source>
        <dbReference type="Google" id="ProtNLM"/>
    </source>
</evidence>
<sequence>MSTTVTVNQFKSVKILGIITLVLGLVMLVAGGVAYGLVGSYLKEENITVAGDADNFAGKQVAGPFTAFAQAEIIDKHALAGSNGLTYAELGDLQREASAKVEELAGQGLGEGDAEYDAAAAELAEISQQRTTVMNGSFLRASLFTSVVSFGVSVLVMGTGVLFAIVGFALVKLSSGPNVVTETAPKPTASA</sequence>
<feature type="transmembrane region" description="Helical" evidence="1">
    <location>
        <begin position="143"/>
        <end position="171"/>
    </location>
</feature>
<reference evidence="2 3" key="1">
    <citation type="journal article" date="2009" name="Stand. Genomic Sci.">
        <title>Complete genome sequence of Jonesia denitrificans type strain (Prevot 55134).</title>
        <authorList>
            <person name="Pukall R."/>
            <person name="Gehrich-Schroter G."/>
            <person name="Lapidus A."/>
            <person name="Nolan M."/>
            <person name="Glavina Del Rio T."/>
            <person name="Lucas S."/>
            <person name="Chen F."/>
            <person name="Tice H."/>
            <person name="Pitluck S."/>
            <person name="Cheng J.F."/>
            <person name="Copeland A."/>
            <person name="Saunders E."/>
            <person name="Brettin T."/>
            <person name="Detter J.C."/>
            <person name="Bruce D."/>
            <person name="Goodwin L."/>
            <person name="Pati A."/>
            <person name="Ivanova N."/>
            <person name="Mavromatis K."/>
            <person name="Ovchinnikova G."/>
            <person name="Chen A."/>
            <person name="Palaniappan K."/>
            <person name="Land M."/>
            <person name="Hauser L."/>
            <person name="Chang Y.J."/>
            <person name="Jeffries C.D."/>
            <person name="Chain P."/>
            <person name="Goker M."/>
            <person name="Bristow J."/>
            <person name="Eisen J.A."/>
            <person name="Markowitz V."/>
            <person name="Hugenholtz P."/>
            <person name="Kyrpides N.C."/>
            <person name="Klenk H.P."/>
            <person name="Han C."/>
        </authorList>
    </citation>
    <scope>NUCLEOTIDE SEQUENCE [LARGE SCALE GENOMIC DNA]</scope>
    <source>
        <strain evidence="3">ATCC 14870 / DSM 20603 / BCRC 15368 / CIP 55.134 / JCM 11481 / NBRC 15587 / NCTC 10816 / Prevot 55134</strain>
    </source>
</reference>
<keyword evidence="1" id="KW-1133">Transmembrane helix</keyword>
<dbReference type="AlphaFoldDB" id="C7R1A0"/>
<evidence type="ECO:0000313" key="2">
    <source>
        <dbReference type="EMBL" id="ACV08315.1"/>
    </source>
</evidence>
<evidence type="ECO:0000313" key="3">
    <source>
        <dbReference type="Proteomes" id="UP000000628"/>
    </source>
</evidence>
<accession>C7R1A0</accession>
<dbReference type="KEGG" id="jde:Jden_0651"/>
<dbReference type="HOGENOM" id="CLU_137804_0_0_11"/>
<name>C7R1A0_JONDD</name>
<dbReference type="RefSeq" id="WP_015770943.1">
    <property type="nucleotide sequence ID" value="NC_013174.1"/>
</dbReference>
<protein>
    <recommendedName>
        <fullName evidence="4">Aromatic ring-opening dioxygenase LigA</fullName>
    </recommendedName>
</protein>